<keyword evidence="2" id="KW-0812">Transmembrane</keyword>
<protein>
    <recommendedName>
        <fullName evidence="4">Helix-hairpin-helix DNA-binding motif class 1 domain-containing protein</fullName>
    </recommendedName>
</protein>
<reference evidence="3" key="1">
    <citation type="journal article" date="2015" name="Nature">
        <title>Complex archaea that bridge the gap between prokaryotes and eukaryotes.</title>
        <authorList>
            <person name="Spang A."/>
            <person name="Saw J.H."/>
            <person name="Jorgensen S.L."/>
            <person name="Zaremba-Niedzwiedzka K."/>
            <person name="Martijn J."/>
            <person name="Lind A.E."/>
            <person name="van Eijk R."/>
            <person name="Schleper C."/>
            <person name="Guy L."/>
            <person name="Ettema T.J."/>
        </authorList>
    </citation>
    <scope>NUCLEOTIDE SEQUENCE</scope>
</reference>
<feature type="compositionally biased region" description="Basic and acidic residues" evidence="1">
    <location>
        <begin position="605"/>
        <end position="616"/>
    </location>
</feature>
<name>A0A0F9G170_9ZZZZ</name>
<feature type="compositionally biased region" description="Acidic residues" evidence="1">
    <location>
        <begin position="21"/>
        <end position="31"/>
    </location>
</feature>
<feature type="region of interest" description="Disordered" evidence="1">
    <location>
        <begin position="605"/>
        <end position="632"/>
    </location>
</feature>
<evidence type="ECO:0000313" key="3">
    <source>
        <dbReference type="EMBL" id="KKL84231.1"/>
    </source>
</evidence>
<dbReference type="Gene3D" id="1.10.150.20">
    <property type="entry name" value="5' to 3' exonuclease, C-terminal subdomain"/>
    <property type="match status" value="1"/>
</dbReference>
<dbReference type="InterPro" id="IPR010995">
    <property type="entry name" value="DNA_repair_Rad51/TF_NusA_a-hlx"/>
</dbReference>
<evidence type="ECO:0000256" key="1">
    <source>
        <dbReference type="SAM" id="MobiDB-lite"/>
    </source>
</evidence>
<gene>
    <name evidence="3" type="ORF">LCGC14_1966810</name>
</gene>
<keyword evidence="2" id="KW-0472">Membrane</keyword>
<proteinExistence type="predicted"/>
<dbReference type="GO" id="GO:0000166">
    <property type="term" value="F:nucleotide binding"/>
    <property type="evidence" value="ECO:0007669"/>
    <property type="project" value="InterPro"/>
</dbReference>
<feature type="transmembrane region" description="Helical" evidence="2">
    <location>
        <begin position="475"/>
        <end position="500"/>
    </location>
</feature>
<dbReference type="SUPFAM" id="SSF47794">
    <property type="entry name" value="Rad51 N-terminal domain-like"/>
    <property type="match status" value="1"/>
</dbReference>
<dbReference type="EMBL" id="LAZR01021759">
    <property type="protein sequence ID" value="KKL84231.1"/>
    <property type="molecule type" value="Genomic_DNA"/>
</dbReference>
<evidence type="ECO:0000256" key="2">
    <source>
        <dbReference type="SAM" id="Phobius"/>
    </source>
</evidence>
<comment type="caution">
    <text evidence="3">The sequence shown here is derived from an EMBL/GenBank/DDBJ whole genome shotgun (WGS) entry which is preliminary data.</text>
</comment>
<organism evidence="3">
    <name type="scientific">marine sediment metagenome</name>
    <dbReference type="NCBI Taxonomy" id="412755"/>
    <lineage>
        <taxon>unclassified sequences</taxon>
        <taxon>metagenomes</taxon>
        <taxon>ecological metagenomes</taxon>
    </lineage>
</organism>
<dbReference type="AlphaFoldDB" id="A0A0F9G170"/>
<accession>A0A0F9G170</accession>
<feature type="transmembrane region" description="Helical" evidence="2">
    <location>
        <begin position="506"/>
        <end position="524"/>
    </location>
</feature>
<keyword evidence="2" id="KW-1133">Transmembrane helix</keyword>
<dbReference type="Pfam" id="PF14520">
    <property type="entry name" value="HHH_5"/>
    <property type="match status" value="1"/>
</dbReference>
<evidence type="ECO:0008006" key="4">
    <source>
        <dbReference type="Google" id="ProtNLM"/>
    </source>
</evidence>
<feature type="region of interest" description="Disordered" evidence="1">
    <location>
        <begin position="1"/>
        <end position="39"/>
    </location>
</feature>
<sequence>MTDTHENLIKNASESQVILDRDEDVEEETDESEKSLSPSVLKEDLTVIKGVGAKSAAILNKAGITTIKQLSNYRADELSKVNGIGLASAGKMIEGAKSHLETLNLDNFSQTKPLPEFQEDLREEIGELDYAEFEEEDEIDETVETADSIYIKTATSSPLKESRETSYIRHKSKVKKELAEKDEEETVDFEGDYDNITPEEIDGNFHETYEVELEENIPKDIEVTRLVEPPVRMTHDLANINMAVLNHKEMQDFSQETCTFLKKNEFHIIQKSSELQKVYHGIDVLAIKVIKIRETQEVICIVPIKLNGVKGPLTVSLDNITHNTKGNNASPAINRKLDSYATTFSDACNHIRGNLGDEGALFAYLNHNLQLNLTVERTRSHKNLYFRSGPVYYKLVVTPILVTQHKVGFTEKVLPFAYQKYLDLHVVDLMNFSHVLQYLDLKYFQIETYNKEKSAITIDNEGSVKLMTLVRKSSIIFMGLGLAGIAFLVFTLLQGIPVLVVNSVGYGAIVLYAIILGYFSFANYRRKSLIHRKFEIPYHKRNLILDDASLVLIREDLPPKLMEQFVYESLDTKFKSKVITNIKLDGAQDFIRKKSLEKEVNEDTLFEKKDKNKEEPSLDGSLGKKYGTFMED</sequence>